<sequence>MKSAKCVGWTPEEITARCDEFTPDSLKALALWMTRNAKNEAALQEKPEETE</sequence>
<reference evidence="1 2" key="1">
    <citation type="submission" date="2018-12" db="EMBL/GenBank/DDBJ databases">
        <authorList>
            <consortium name="Pathogen Informatics"/>
        </authorList>
    </citation>
    <scope>NUCLEOTIDE SEQUENCE [LARGE SCALE GENOMIC DNA]</scope>
    <source>
        <strain evidence="1 2">NCTC6754</strain>
    </source>
</reference>
<evidence type="ECO:0000313" key="1">
    <source>
        <dbReference type="EMBL" id="VEB56587.1"/>
    </source>
</evidence>
<dbReference type="EMBL" id="LR134190">
    <property type="protein sequence ID" value="VEB56587.1"/>
    <property type="molecule type" value="Genomic_DNA"/>
</dbReference>
<accession>A0A447TZ34</accession>
<evidence type="ECO:0000313" key="2">
    <source>
        <dbReference type="Proteomes" id="UP000269208"/>
    </source>
</evidence>
<keyword evidence="1" id="KW-0378">Hydrolase</keyword>
<organism evidence="1 2">
    <name type="scientific">Salmonella enterica I</name>
    <dbReference type="NCBI Taxonomy" id="59201"/>
    <lineage>
        <taxon>Bacteria</taxon>
        <taxon>Pseudomonadati</taxon>
        <taxon>Pseudomonadota</taxon>
        <taxon>Gammaproteobacteria</taxon>
        <taxon>Enterobacterales</taxon>
        <taxon>Enterobacteriaceae</taxon>
        <taxon>Salmonella</taxon>
    </lineage>
</organism>
<dbReference type="EC" id="3.6.-.-" evidence="1"/>
<protein>
    <submittedName>
        <fullName evidence="1">Nudix hydrolase YfcD</fullName>
        <ecNumber evidence="1">3.6.-.-</ecNumber>
    </submittedName>
</protein>
<dbReference type="GO" id="GO:0016787">
    <property type="term" value="F:hydrolase activity"/>
    <property type="evidence" value="ECO:0007669"/>
    <property type="project" value="UniProtKB-KW"/>
</dbReference>
<name>A0A447TZ34_SALET</name>
<dbReference type="Proteomes" id="UP000269208">
    <property type="component" value="Chromosome"/>
</dbReference>
<proteinExistence type="predicted"/>
<gene>
    <name evidence="1" type="primary">yfcD_3</name>
    <name evidence="1" type="ORF">NCTC6754_04444</name>
</gene>
<dbReference type="AlphaFoldDB" id="A0A447TZ34"/>
<dbReference type="Gene3D" id="3.90.79.10">
    <property type="entry name" value="Nucleoside Triphosphate Pyrophosphohydrolase"/>
    <property type="match status" value="1"/>
</dbReference>